<gene>
    <name evidence="4" type="ORF">OG442_17805</name>
</gene>
<dbReference type="PANTHER" id="PTHR44154">
    <property type="entry name" value="QUINONE OXIDOREDUCTASE"/>
    <property type="match status" value="1"/>
</dbReference>
<sequence>MQAIVFEEYGGPEVLQLTDIEQPEPAPGQIRASVRAAGVNPADWKIRKGWMDEVFPTRFPAVPGTEFSGVVDAVGDGVIGLSVGDEVLGWSVGGAYAQYALATLVVPKPAGLSWDVAAALPVAGETARRVLDDLALKEGETVLVHGAAGSVGSMAVQLAAARGATVVGTASPANHDYVRLLGATPVTYGDGLVERVRAVAPQGVDAVFDAAGKGALPDSITLRGGTTDRIITIADPTAAEHGVVFSSGGSTPEESRAGLTEQARLAADGTLRVLVAQTYPLAEGARAQSASESGHTRGKLIIKP</sequence>
<dbReference type="Gene3D" id="3.40.50.720">
    <property type="entry name" value="NAD(P)-binding Rossmann-like Domain"/>
    <property type="match status" value="1"/>
</dbReference>
<evidence type="ECO:0000256" key="1">
    <source>
        <dbReference type="ARBA" id="ARBA00022857"/>
    </source>
</evidence>
<dbReference type="Pfam" id="PF13602">
    <property type="entry name" value="ADH_zinc_N_2"/>
    <property type="match status" value="1"/>
</dbReference>
<dbReference type="SUPFAM" id="SSF50129">
    <property type="entry name" value="GroES-like"/>
    <property type="match status" value="1"/>
</dbReference>
<accession>A0ABZ2A3G4</accession>
<evidence type="ECO:0000259" key="3">
    <source>
        <dbReference type="SMART" id="SM00829"/>
    </source>
</evidence>
<dbReference type="CDD" id="cd05289">
    <property type="entry name" value="MDR_like_2"/>
    <property type="match status" value="1"/>
</dbReference>
<organism evidence="4 5">
    <name type="scientific">Streptomyces niveus</name>
    <name type="common">Streptomyces spheroides</name>
    <dbReference type="NCBI Taxonomy" id="193462"/>
    <lineage>
        <taxon>Bacteria</taxon>
        <taxon>Bacillati</taxon>
        <taxon>Actinomycetota</taxon>
        <taxon>Actinomycetes</taxon>
        <taxon>Kitasatosporales</taxon>
        <taxon>Streptomycetaceae</taxon>
        <taxon>Streptomyces</taxon>
    </lineage>
</organism>
<dbReference type="EMBL" id="CP109495">
    <property type="protein sequence ID" value="WUX53248.1"/>
    <property type="molecule type" value="Genomic_DNA"/>
</dbReference>
<dbReference type="Pfam" id="PF08240">
    <property type="entry name" value="ADH_N"/>
    <property type="match status" value="1"/>
</dbReference>
<dbReference type="InterPro" id="IPR051603">
    <property type="entry name" value="Zinc-ADH_QOR/CCCR"/>
</dbReference>
<dbReference type="InterPro" id="IPR020843">
    <property type="entry name" value="ER"/>
</dbReference>
<protein>
    <submittedName>
        <fullName evidence="4">NADP-dependent oxidoreductase</fullName>
    </submittedName>
</protein>
<feature type="domain" description="Enoyl reductase (ER)" evidence="3">
    <location>
        <begin position="10"/>
        <end position="302"/>
    </location>
</feature>
<feature type="region of interest" description="Disordered" evidence="2">
    <location>
        <begin position="285"/>
        <end position="304"/>
    </location>
</feature>
<evidence type="ECO:0000313" key="4">
    <source>
        <dbReference type="EMBL" id="WUX53248.1"/>
    </source>
</evidence>
<dbReference type="InterPro" id="IPR013154">
    <property type="entry name" value="ADH-like_N"/>
</dbReference>
<dbReference type="InterPro" id="IPR011032">
    <property type="entry name" value="GroES-like_sf"/>
</dbReference>
<dbReference type="SMART" id="SM00829">
    <property type="entry name" value="PKS_ER"/>
    <property type="match status" value="1"/>
</dbReference>
<keyword evidence="5" id="KW-1185">Reference proteome</keyword>
<dbReference type="SUPFAM" id="SSF51735">
    <property type="entry name" value="NAD(P)-binding Rossmann-fold domains"/>
    <property type="match status" value="1"/>
</dbReference>
<dbReference type="GeneID" id="91343825"/>
<dbReference type="RefSeq" id="WP_329076853.1">
    <property type="nucleotide sequence ID" value="NZ_CP108849.2"/>
</dbReference>
<dbReference type="Gene3D" id="3.90.180.10">
    <property type="entry name" value="Medium-chain alcohol dehydrogenases, catalytic domain"/>
    <property type="match status" value="1"/>
</dbReference>
<name>A0ABZ2A3G4_STRNV</name>
<keyword evidence="1" id="KW-0521">NADP</keyword>
<evidence type="ECO:0000256" key="2">
    <source>
        <dbReference type="SAM" id="MobiDB-lite"/>
    </source>
</evidence>
<dbReference type="PANTHER" id="PTHR44154:SF1">
    <property type="entry name" value="QUINONE OXIDOREDUCTASE"/>
    <property type="match status" value="1"/>
</dbReference>
<dbReference type="InterPro" id="IPR036291">
    <property type="entry name" value="NAD(P)-bd_dom_sf"/>
</dbReference>
<reference evidence="4" key="1">
    <citation type="submission" date="2022-10" db="EMBL/GenBank/DDBJ databases">
        <title>The complete genomes of actinobacterial strains from the NBC collection.</title>
        <authorList>
            <person name="Joergensen T.S."/>
            <person name="Alvarez Arevalo M."/>
            <person name="Sterndorff E.B."/>
            <person name="Faurdal D."/>
            <person name="Vuksanovic O."/>
            <person name="Mourched A.-S."/>
            <person name="Charusanti P."/>
            <person name="Shaw S."/>
            <person name="Blin K."/>
            <person name="Weber T."/>
        </authorList>
    </citation>
    <scope>NUCLEOTIDE SEQUENCE</scope>
    <source>
        <strain evidence="4">NBC_01432</strain>
    </source>
</reference>
<evidence type="ECO:0000313" key="5">
    <source>
        <dbReference type="Proteomes" id="UP001432209"/>
    </source>
</evidence>
<dbReference type="Proteomes" id="UP001432209">
    <property type="component" value="Chromosome"/>
</dbReference>
<proteinExistence type="predicted"/>